<dbReference type="GO" id="GO:0015293">
    <property type="term" value="F:symporter activity"/>
    <property type="evidence" value="ECO:0007669"/>
    <property type="project" value="TreeGrafter"/>
</dbReference>
<dbReference type="InterPro" id="IPR051163">
    <property type="entry name" value="Sodium:Solute_Symporter_SSF"/>
</dbReference>
<dbReference type="PROSITE" id="PS50283">
    <property type="entry name" value="NA_SOLUT_SYMP_3"/>
    <property type="match status" value="1"/>
</dbReference>
<evidence type="ECO:0000256" key="4">
    <source>
        <dbReference type="ARBA" id="ARBA00022475"/>
    </source>
</evidence>
<sequence>MSTYKRAQTALQWSILSVASLYFLCTFFGVVLYAVFYQCDPILMKSETGITKYDQLVPYFIITRLQYIPGLTGLCFAGIFSSSLSTVSSALNSLSTVTIVDFIQPLSSNTLNPKLELHIAKGLSLFYGIACILLTFTIANVDSIAQTTNVFIGITEGPVLAVFLIGILTRKSSDK</sequence>
<evidence type="ECO:0000256" key="3">
    <source>
        <dbReference type="ARBA" id="ARBA00022448"/>
    </source>
</evidence>
<organism evidence="13 14">
    <name type="scientific">Nephila pilipes</name>
    <name type="common">Giant wood spider</name>
    <name type="synonym">Nephila maculata</name>
    <dbReference type="NCBI Taxonomy" id="299642"/>
    <lineage>
        <taxon>Eukaryota</taxon>
        <taxon>Metazoa</taxon>
        <taxon>Ecdysozoa</taxon>
        <taxon>Arthropoda</taxon>
        <taxon>Chelicerata</taxon>
        <taxon>Arachnida</taxon>
        <taxon>Araneae</taxon>
        <taxon>Araneomorphae</taxon>
        <taxon>Entelegynae</taxon>
        <taxon>Araneoidea</taxon>
        <taxon>Nephilidae</taxon>
        <taxon>Nephila</taxon>
    </lineage>
</organism>
<evidence type="ECO:0000256" key="10">
    <source>
        <dbReference type="ARBA" id="ARBA00023201"/>
    </source>
</evidence>
<name>A0A8X6PY60_NEPPI</name>
<dbReference type="EMBL" id="BMAW01025364">
    <property type="protein sequence ID" value="GFT92210.1"/>
    <property type="molecule type" value="Genomic_DNA"/>
</dbReference>
<dbReference type="PANTHER" id="PTHR42985:SF40">
    <property type="entry name" value="LD47995P-RELATED"/>
    <property type="match status" value="1"/>
</dbReference>
<keyword evidence="8" id="KW-0406">Ion transport</keyword>
<dbReference type="Pfam" id="PF00474">
    <property type="entry name" value="SSF"/>
    <property type="match status" value="1"/>
</dbReference>
<comment type="subcellular location">
    <subcellularLocation>
        <location evidence="1">Cell membrane</location>
        <topology evidence="1">Multi-pass membrane protein</topology>
    </subcellularLocation>
</comment>
<dbReference type="OrthoDB" id="6434839at2759"/>
<dbReference type="PANTHER" id="PTHR42985">
    <property type="entry name" value="SODIUM-COUPLED MONOCARBOXYLATE TRANSPORTER"/>
    <property type="match status" value="1"/>
</dbReference>
<comment type="similarity">
    <text evidence="2 11">Belongs to the sodium:solute symporter (SSF) (TC 2.A.21) family.</text>
</comment>
<keyword evidence="6 12" id="KW-1133">Transmembrane helix</keyword>
<evidence type="ECO:0000256" key="6">
    <source>
        <dbReference type="ARBA" id="ARBA00022989"/>
    </source>
</evidence>
<evidence type="ECO:0000256" key="1">
    <source>
        <dbReference type="ARBA" id="ARBA00004651"/>
    </source>
</evidence>
<keyword evidence="7" id="KW-0915">Sodium</keyword>
<dbReference type="GO" id="GO:0006814">
    <property type="term" value="P:sodium ion transport"/>
    <property type="evidence" value="ECO:0007669"/>
    <property type="project" value="UniProtKB-KW"/>
</dbReference>
<evidence type="ECO:0000256" key="5">
    <source>
        <dbReference type="ARBA" id="ARBA00022692"/>
    </source>
</evidence>
<keyword evidence="5 12" id="KW-0812">Transmembrane</keyword>
<evidence type="ECO:0000256" key="2">
    <source>
        <dbReference type="ARBA" id="ARBA00006434"/>
    </source>
</evidence>
<keyword evidence="10" id="KW-0739">Sodium transport</keyword>
<dbReference type="InterPro" id="IPR038377">
    <property type="entry name" value="Na/Glc_symporter_sf"/>
</dbReference>
<feature type="transmembrane region" description="Helical" evidence="12">
    <location>
        <begin position="124"/>
        <end position="144"/>
    </location>
</feature>
<feature type="transmembrane region" description="Helical" evidence="12">
    <location>
        <begin position="150"/>
        <end position="169"/>
    </location>
</feature>
<proteinExistence type="inferred from homology"/>
<keyword evidence="3" id="KW-0813">Transport</keyword>
<evidence type="ECO:0000256" key="12">
    <source>
        <dbReference type="SAM" id="Phobius"/>
    </source>
</evidence>
<evidence type="ECO:0000313" key="14">
    <source>
        <dbReference type="Proteomes" id="UP000887013"/>
    </source>
</evidence>
<dbReference type="InterPro" id="IPR001734">
    <property type="entry name" value="Na/solute_symporter"/>
</dbReference>
<evidence type="ECO:0000313" key="13">
    <source>
        <dbReference type="EMBL" id="GFT92210.1"/>
    </source>
</evidence>
<evidence type="ECO:0000256" key="9">
    <source>
        <dbReference type="ARBA" id="ARBA00023136"/>
    </source>
</evidence>
<feature type="non-terminal residue" evidence="13">
    <location>
        <position position="1"/>
    </location>
</feature>
<gene>
    <name evidence="13" type="primary">slc5a12_1</name>
    <name evidence="13" type="ORF">NPIL_207691</name>
</gene>
<feature type="transmembrane region" description="Helical" evidence="12">
    <location>
        <begin position="56"/>
        <end position="80"/>
    </location>
</feature>
<dbReference type="GO" id="GO:0005886">
    <property type="term" value="C:plasma membrane"/>
    <property type="evidence" value="ECO:0007669"/>
    <property type="project" value="UniProtKB-SubCell"/>
</dbReference>
<reference evidence="13" key="1">
    <citation type="submission" date="2020-08" db="EMBL/GenBank/DDBJ databases">
        <title>Multicomponent nature underlies the extraordinary mechanical properties of spider dragline silk.</title>
        <authorList>
            <person name="Kono N."/>
            <person name="Nakamura H."/>
            <person name="Mori M."/>
            <person name="Yoshida Y."/>
            <person name="Ohtoshi R."/>
            <person name="Malay A.D."/>
            <person name="Moran D.A.P."/>
            <person name="Tomita M."/>
            <person name="Numata K."/>
            <person name="Arakawa K."/>
        </authorList>
    </citation>
    <scope>NUCLEOTIDE SEQUENCE</scope>
</reference>
<dbReference type="Gene3D" id="1.20.1730.10">
    <property type="entry name" value="Sodium/glucose cotransporter"/>
    <property type="match status" value="1"/>
</dbReference>
<keyword evidence="4" id="KW-1003">Cell membrane</keyword>
<feature type="transmembrane region" description="Helical" evidence="12">
    <location>
        <begin position="12"/>
        <end position="36"/>
    </location>
</feature>
<accession>A0A8X6PY60</accession>
<dbReference type="Proteomes" id="UP000887013">
    <property type="component" value="Unassembled WGS sequence"/>
</dbReference>
<dbReference type="AlphaFoldDB" id="A0A8X6PY60"/>
<keyword evidence="9 12" id="KW-0472">Membrane</keyword>
<keyword evidence="14" id="KW-1185">Reference proteome</keyword>
<evidence type="ECO:0000256" key="11">
    <source>
        <dbReference type="RuleBase" id="RU362091"/>
    </source>
</evidence>
<evidence type="ECO:0000256" key="8">
    <source>
        <dbReference type="ARBA" id="ARBA00023065"/>
    </source>
</evidence>
<protein>
    <submittedName>
        <fullName evidence="13">Sodium-coupled monocarboxylate transporter 2</fullName>
    </submittedName>
</protein>
<comment type="caution">
    <text evidence="13">The sequence shown here is derived from an EMBL/GenBank/DDBJ whole genome shotgun (WGS) entry which is preliminary data.</text>
</comment>
<evidence type="ECO:0000256" key="7">
    <source>
        <dbReference type="ARBA" id="ARBA00023053"/>
    </source>
</evidence>